<feature type="compositionally biased region" description="Polar residues" evidence="1">
    <location>
        <begin position="41"/>
        <end position="62"/>
    </location>
</feature>
<dbReference type="Proteomes" id="UP000001203">
    <property type="component" value="Chromosome circular"/>
</dbReference>
<proteinExistence type="predicted"/>
<keyword evidence="2" id="KW-0812">Transmembrane</keyword>
<reference evidence="3 4" key="1">
    <citation type="journal article" date="2008" name="Proc. Natl. Acad. Sci. U.S.A.">
        <title>The genome of Cyanothece 51142, a unicellular diazotrophic cyanobacterium important in the marine nitrogen cycle.</title>
        <authorList>
            <person name="Welsh E.A."/>
            <person name="Liberton M."/>
            <person name="Stoeckel J."/>
            <person name="Loh T."/>
            <person name="Elvitigala T."/>
            <person name="Wang C."/>
            <person name="Wollam A."/>
            <person name="Fulton R.S."/>
            <person name="Clifton S.W."/>
            <person name="Jacobs J.M."/>
            <person name="Aurora R."/>
            <person name="Ghosh B.K."/>
            <person name="Sherman L.A."/>
            <person name="Smith R.D."/>
            <person name="Wilson R.K."/>
            <person name="Pakrasi H.B."/>
        </authorList>
    </citation>
    <scope>NUCLEOTIDE SEQUENCE [LARGE SCALE GENOMIC DNA]</scope>
    <source>
        <strain evidence="4">ATCC 51142 / BH68</strain>
    </source>
</reference>
<keyword evidence="2" id="KW-0472">Membrane</keyword>
<organism evidence="3 4">
    <name type="scientific">Crocosphaera subtropica (strain ATCC 51142 / BH68)</name>
    <name type="common">Cyanothece sp. (strain ATCC 51142)</name>
    <dbReference type="NCBI Taxonomy" id="43989"/>
    <lineage>
        <taxon>Bacteria</taxon>
        <taxon>Bacillati</taxon>
        <taxon>Cyanobacteriota</taxon>
        <taxon>Cyanophyceae</taxon>
        <taxon>Oscillatoriophycideae</taxon>
        <taxon>Chroococcales</taxon>
        <taxon>Aphanothecaceae</taxon>
        <taxon>Crocosphaera</taxon>
        <taxon>Crocosphaera subtropica</taxon>
    </lineage>
</organism>
<keyword evidence="4" id="KW-1185">Reference proteome</keyword>
<dbReference type="KEGG" id="cyt:cce_1096"/>
<dbReference type="EMBL" id="CP000806">
    <property type="protein sequence ID" value="ACB50446.1"/>
    <property type="molecule type" value="Genomic_DNA"/>
</dbReference>
<dbReference type="AlphaFoldDB" id="B1WTY0"/>
<gene>
    <name evidence="3" type="ordered locus">cce_1096</name>
</gene>
<accession>B1WTY0</accession>
<feature type="transmembrane region" description="Helical" evidence="2">
    <location>
        <begin position="84"/>
        <end position="103"/>
    </location>
</feature>
<evidence type="ECO:0000256" key="2">
    <source>
        <dbReference type="SAM" id="Phobius"/>
    </source>
</evidence>
<dbReference type="eggNOG" id="ENOG5032H52">
    <property type="taxonomic scope" value="Bacteria"/>
</dbReference>
<feature type="region of interest" description="Disordered" evidence="1">
    <location>
        <begin position="34"/>
        <end position="67"/>
    </location>
</feature>
<name>B1WTY0_CROS5</name>
<evidence type="ECO:0000313" key="3">
    <source>
        <dbReference type="EMBL" id="ACB50446.1"/>
    </source>
</evidence>
<evidence type="ECO:0000313" key="4">
    <source>
        <dbReference type="Proteomes" id="UP000001203"/>
    </source>
</evidence>
<protein>
    <submittedName>
        <fullName evidence="3">Uncharacterized protein</fullName>
    </submittedName>
</protein>
<dbReference type="HOGENOM" id="CLU_2154183_0_0_3"/>
<keyword evidence="2" id="KW-1133">Transmembrane helix</keyword>
<evidence type="ECO:0000256" key="1">
    <source>
        <dbReference type="SAM" id="MobiDB-lite"/>
    </source>
</evidence>
<sequence length="111" mass="12605">MLMNRLTTKKITLSLTIIGLITLFSSIKPILAHTGHDHSQPEPQNTKIEQENIQSSPTSETKQPQKLENKTIEVTLQETNQFKFIPRTSEIIFLLLVASPVVLKMIKQKLL</sequence>